<dbReference type="EMBL" id="JARRAF010000010">
    <property type="protein sequence ID" value="MDK2124553.1"/>
    <property type="molecule type" value="Genomic_DNA"/>
</dbReference>
<keyword evidence="2" id="KW-1185">Reference proteome</keyword>
<reference evidence="1" key="1">
    <citation type="submission" date="2023-03" db="EMBL/GenBank/DDBJ databases">
        <title>Chitinimonas shenzhenensis gen. nov., sp. nov., a novel member of family Burkholderiaceae isolated from activated sludge collected in Shen Zhen, China.</title>
        <authorList>
            <person name="Wang X."/>
        </authorList>
    </citation>
    <scope>NUCLEOTIDE SEQUENCE</scope>
    <source>
        <strain evidence="1">DQS-5</strain>
    </source>
</reference>
<comment type="caution">
    <text evidence="1">The sequence shown here is derived from an EMBL/GenBank/DDBJ whole genome shotgun (WGS) entry which is preliminary data.</text>
</comment>
<organism evidence="1 2">
    <name type="scientific">Parachitinimonas caeni</name>
    <dbReference type="NCBI Taxonomy" id="3031301"/>
    <lineage>
        <taxon>Bacteria</taxon>
        <taxon>Pseudomonadati</taxon>
        <taxon>Pseudomonadota</taxon>
        <taxon>Betaproteobacteria</taxon>
        <taxon>Neisseriales</taxon>
        <taxon>Chitinibacteraceae</taxon>
        <taxon>Parachitinimonas</taxon>
    </lineage>
</organism>
<evidence type="ECO:0000313" key="2">
    <source>
        <dbReference type="Proteomes" id="UP001172778"/>
    </source>
</evidence>
<dbReference type="Proteomes" id="UP001172778">
    <property type="component" value="Unassembled WGS sequence"/>
</dbReference>
<name>A0ABT7DZP3_9NEIS</name>
<dbReference type="Pfam" id="PF08982">
    <property type="entry name" value="AtaL"/>
    <property type="match status" value="1"/>
</dbReference>
<dbReference type="InterPro" id="IPR015075">
    <property type="entry name" value="AtaL"/>
</dbReference>
<dbReference type="InterPro" id="IPR023393">
    <property type="entry name" value="START-like_dom_sf"/>
</dbReference>
<dbReference type="SUPFAM" id="SSF55961">
    <property type="entry name" value="Bet v1-like"/>
    <property type="match status" value="1"/>
</dbReference>
<proteinExistence type="predicted"/>
<sequence length="166" mass="19003">MRFEHLIAINDPNNPLIESMSVTQLWRGLLQFTEQPMLFNDNLDKAIITERGEGYLQRELWFGDMQVKERVSFEPSKYLRFDTHASEQHSGGVKTVTIEVPAEGHLYLRFVYETPLKEAPEGQSGEIGPGADDAYFAGYVKEAYRSADIDTVRRIRMLFDLGQLGE</sequence>
<accession>A0ABT7DZP3</accession>
<protein>
    <submittedName>
        <fullName evidence="1">DUF1857 family protein</fullName>
    </submittedName>
</protein>
<gene>
    <name evidence="1" type="ORF">PZA18_10875</name>
</gene>
<evidence type="ECO:0000313" key="1">
    <source>
        <dbReference type="EMBL" id="MDK2124553.1"/>
    </source>
</evidence>
<dbReference type="Gene3D" id="3.30.530.20">
    <property type="match status" value="1"/>
</dbReference>
<dbReference type="RefSeq" id="WP_284100861.1">
    <property type="nucleotide sequence ID" value="NZ_JARRAF010000010.1"/>
</dbReference>